<keyword evidence="4" id="KW-1185">Reference proteome</keyword>
<dbReference type="RefSeq" id="WP_068133142.1">
    <property type="nucleotide sequence ID" value="NZ_AP014924.1"/>
</dbReference>
<sequence length="594" mass="63149">MFDPAVNVWLQQFSNPLLDRFFLAFTALGTELFYILLLPALFWLVDRRRTHQVALVFLVSMALNGILKEWLVLPRPGPAEGVVPIATETSPGFPSGHAQGSATLWTSLALAYPSAFLVGAAIALIALISLSRLYLGVHYLGDVLGGLAIGLALVAVFFVGYRRGWGGRWPLGLKVVLALLLVPLALFLEPSSGSVRLLGFLLGFLIGDGVGLAHLPYAPQAAVVRQLVKLLVGYGGFFGLVFLVEGVLPAGIPSLLGYGLVALWVTVGAPLVFLATGLAPRRWGLDGAPDHPALARLGVGVLVVVLLLAGVVWAVGPSKGGERLPVLAGLEPGAVQVIAHRGGALEAPENTLVAFGHARVVGATMVELDVHLTADGRVVVLHDETVDRTTDGSGRVRELTLEQVKGLDAAYRFSPDGSSYPFRGLGVRIPTLDEVLQTFPDLPLIVELKDDDPRLAQAVALLLREHGADGRVLVSSFHQGVLTRFRSAAPGVATGMTLQEALPFVLLERFGLSFLYRRPPAPSLQAPERHGILPVAGKDLIERAAERGLPVYVWTVNDEAAMRRWVGLGAAGVITDAPSTLARVVQELRGQPGG</sequence>
<dbReference type="Pfam" id="PF03009">
    <property type="entry name" value="GDPD"/>
    <property type="match status" value="1"/>
</dbReference>
<dbReference type="InterPro" id="IPR030395">
    <property type="entry name" value="GP_PDE_dom"/>
</dbReference>
<feature type="transmembrane region" description="Helical" evidence="1">
    <location>
        <begin position="20"/>
        <end position="45"/>
    </location>
</feature>
<feature type="domain" description="GP-PDE" evidence="2">
    <location>
        <begin position="335"/>
        <end position="585"/>
    </location>
</feature>
<dbReference type="GO" id="GO:0008081">
    <property type="term" value="F:phosphoric diester hydrolase activity"/>
    <property type="evidence" value="ECO:0007669"/>
    <property type="project" value="InterPro"/>
</dbReference>
<keyword evidence="1" id="KW-0472">Membrane</keyword>
<evidence type="ECO:0000313" key="4">
    <source>
        <dbReference type="Proteomes" id="UP000065807"/>
    </source>
</evidence>
<keyword evidence="1" id="KW-1133">Transmembrane helix</keyword>
<organism evidence="3 4">
    <name type="scientific">Limnochorda pilosa</name>
    <dbReference type="NCBI Taxonomy" id="1555112"/>
    <lineage>
        <taxon>Bacteria</taxon>
        <taxon>Bacillati</taxon>
        <taxon>Bacillota</taxon>
        <taxon>Limnochordia</taxon>
        <taxon>Limnochordales</taxon>
        <taxon>Limnochordaceae</taxon>
        <taxon>Limnochorda</taxon>
    </lineage>
</organism>
<dbReference type="PROSITE" id="PS51704">
    <property type="entry name" value="GP_PDE"/>
    <property type="match status" value="1"/>
</dbReference>
<reference evidence="4" key="1">
    <citation type="submission" date="2015-07" db="EMBL/GenBank/DDBJ databases">
        <title>Complete genome sequence and phylogenetic analysis of Limnochorda pilosa.</title>
        <authorList>
            <person name="Watanabe M."/>
            <person name="Kojima H."/>
            <person name="Fukui M."/>
        </authorList>
    </citation>
    <scope>NUCLEOTIDE SEQUENCE [LARGE SCALE GENOMIC DNA]</scope>
    <source>
        <strain evidence="4">HC45</strain>
    </source>
</reference>
<name>A0A0K2SG99_LIMPI</name>
<feature type="transmembrane region" description="Helical" evidence="1">
    <location>
        <begin position="255"/>
        <end position="273"/>
    </location>
</feature>
<dbReference type="Pfam" id="PF01569">
    <property type="entry name" value="PAP2"/>
    <property type="match status" value="1"/>
</dbReference>
<dbReference type="OrthoDB" id="384721at2"/>
<evidence type="ECO:0000259" key="2">
    <source>
        <dbReference type="PROSITE" id="PS51704"/>
    </source>
</evidence>
<dbReference type="AlphaFoldDB" id="A0A0K2SG99"/>
<dbReference type="GO" id="GO:0006629">
    <property type="term" value="P:lipid metabolic process"/>
    <property type="evidence" value="ECO:0007669"/>
    <property type="project" value="InterPro"/>
</dbReference>
<dbReference type="SUPFAM" id="SSF51695">
    <property type="entry name" value="PLC-like phosphodiesterases"/>
    <property type="match status" value="1"/>
</dbReference>
<dbReference type="Gene3D" id="1.20.144.10">
    <property type="entry name" value="Phosphatidic acid phosphatase type 2/haloperoxidase"/>
    <property type="match status" value="1"/>
</dbReference>
<keyword evidence="1" id="KW-0812">Transmembrane</keyword>
<dbReference type="STRING" id="1555112.LIP_0210"/>
<dbReference type="Gene3D" id="3.20.20.190">
    <property type="entry name" value="Phosphatidylinositol (PI) phosphodiesterase"/>
    <property type="match status" value="1"/>
</dbReference>
<gene>
    <name evidence="3" type="ORF">LIP_0210</name>
</gene>
<dbReference type="CDD" id="cd08561">
    <property type="entry name" value="GDPD_cytoplasmic_ScUgpQ2_like"/>
    <property type="match status" value="1"/>
</dbReference>
<feature type="transmembrane region" description="Helical" evidence="1">
    <location>
        <begin position="171"/>
        <end position="188"/>
    </location>
</feature>
<feature type="transmembrane region" description="Helical" evidence="1">
    <location>
        <begin position="195"/>
        <end position="215"/>
    </location>
</feature>
<feature type="transmembrane region" description="Helical" evidence="1">
    <location>
        <begin position="110"/>
        <end position="130"/>
    </location>
</feature>
<evidence type="ECO:0000313" key="3">
    <source>
        <dbReference type="EMBL" id="BAS26067.1"/>
    </source>
</evidence>
<feature type="transmembrane region" description="Helical" evidence="1">
    <location>
        <begin position="227"/>
        <end position="248"/>
    </location>
</feature>
<dbReference type="PANTHER" id="PTHR46211:SF14">
    <property type="entry name" value="GLYCEROPHOSPHODIESTER PHOSPHODIESTERASE"/>
    <property type="match status" value="1"/>
</dbReference>
<feature type="transmembrane region" description="Helical" evidence="1">
    <location>
        <begin position="137"/>
        <end position="159"/>
    </location>
</feature>
<dbReference type="Proteomes" id="UP000065807">
    <property type="component" value="Chromosome"/>
</dbReference>
<dbReference type="EMBL" id="AP014924">
    <property type="protein sequence ID" value="BAS26067.1"/>
    <property type="molecule type" value="Genomic_DNA"/>
</dbReference>
<accession>A0A0K2SG99</accession>
<protein>
    <submittedName>
        <fullName evidence="3">Glycerophosphoryl diester phosphodiesterase</fullName>
    </submittedName>
</protein>
<evidence type="ECO:0000256" key="1">
    <source>
        <dbReference type="SAM" id="Phobius"/>
    </source>
</evidence>
<feature type="transmembrane region" description="Helical" evidence="1">
    <location>
        <begin position="293"/>
        <end position="315"/>
    </location>
</feature>
<dbReference type="InterPro" id="IPR017946">
    <property type="entry name" value="PLC-like_Pdiesterase_TIM-brl"/>
</dbReference>
<dbReference type="PATRIC" id="fig|1555112.3.peg.216"/>
<dbReference type="KEGG" id="lpil:LIP_0210"/>
<dbReference type="SUPFAM" id="SSF48317">
    <property type="entry name" value="Acid phosphatase/Vanadium-dependent haloperoxidase"/>
    <property type="match status" value="1"/>
</dbReference>
<dbReference type="InterPro" id="IPR000326">
    <property type="entry name" value="PAP2/HPO"/>
</dbReference>
<dbReference type="SMART" id="SM00014">
    <property type="entry name" value="acidPPc"/>
    <property type="match status" value="1"/>
</dbReference>
<proteinExistence type="predicted"/>
<dbReference type="PANTHER" id="PTHR46211">
    <property type="entry name" value="GLYCEROPHOSPHORYL DIESTER PHOSPHODIESTERASE"/>
    <property type="match status" value="1"/>
</dbReference>
<dbReference type="InterPro" id="IPR036938">
    <property type="entry name" value="PAP2/HPO_sf"/>
</dbReference>
<reference evidence="4" key="2">
    <citation type="journal article" date="2016" name="Int. J. Syst. Evol. Microbiol.">
        <title>Complete genome sequence and cell structure of Limnochorda pilosa, a Gram-negative spore-former within the phylum Firmicutes.</title>
        <authorList>
            <person name="Watanabe M."/>
            <person name="Kojima H."/>
            <person name="Fukui M."/>
        </authorList>
    </citation>
    <scope>NUCLEOTIDE SEQUENCE [LARGE SCALE GENOMIC DNA]</scope>
    <source>
        <strain evidence="4">HC45</strain>
    </source>
</reference>